<accession>A0AC58SRM7</accession>
<keyword evidence="1" id="KW-1185">Reference proteome</keyword>
<evidence type="ECO:0000313" key="1">
    <source>
        <dbReference type="Proteomes" id="UP000790787"/>
    </source>
</evidence>
<reference evidence="2" key="2">
    <citation type="submission" date="2025-08" db="UniProtKB">
        <authorList>
            <consortium name="RefSeq"/>
        </authorList>
    </citation>
    <scope>IDENTIFICATION</scope>
    <source>
        <tissue evidence="2">Leaf</tissue>
    </source>
</reference>
<proteinExistence type="predicted"/>
<gene>
    <name evidence="2" type="primary">LOC142169634</name>
</gene>
<protein>
    <submittedName>
        <fullName evidence="2">Uncharacterized protein LOC142169634</fullName>
    </submittedName>
</protein>
<evidence type="ECO:0000313" key="2">
    <source>
        <dbReference type="RefSeq" id="XP_075087624.1"/>
    </source>
</evidence>
<organism evidence="1 2">
    <name type="scientific">Nicotiana tabacum</name>
    <name type="common">Common tobacco</name>
    <dbReference type="NCBI Taxonomy" id="4097"/>
    <lineage>
        <taxon>Eukaryota</taxon>
        <taxon>Viridiplantae</taxon>
        <taxon>Streptophyta</taxon>
        <taxon>Embryophyta</taxon>
        <taxon>Tracheophyta</taxon>
        <taxon>Spermatophyta</taxon>
        <taxon>Magnoliopsida</taxon>
        <taxon>eudicotyledons</taxon>
        <taxon>Gunneridae</taxon>
        <taxon>Pentapetalae</taxon>
        <taxon>asterids</taxon>
        <taxon>lamiids</taxon>
        <taxon>Solanales</taxon>
        <taxon>Solanaceae</taxon>
        <taxon>Nicotianoideae</taxon>
        <taxon>Nicotianeae</taxon>
        <taxon>Nicotiana</taxon>
    </lineage>
</organism>
<dbReference type="Proteomes" id="UP000790787">
    <property type="component" value="Chromosome 15"/>
</dbReference>
<dbReference type="RefSeq" id="XP_075087624.1">
    <property type="nucleotide sequence ID" value="XM_075231523.1"/>
</dbReference>
<reference evidence="1" key="1">
    <citation type="journal article" date="2014" name="Nat. Commun.">
        <title>The tobacco genome sequence and its comparison with those of tomato and potato.</title>
        <authorList>
            <person name="Sierro N."/>
            <person name="Battey J.N."/>
            <person name="Ouadi S."/>
            <person name="Bakaher N."/>
            <person name="Bovet L."/>
            <person name="Willig A."/>
            <person name="Goepfert S."/>
            <person name="Peitsch M.C."/>
            <person name="Ivanov N.V."/>
        </authorList>
    </citation>
    <scope>NUCLEOTIDE SEQUENCE [LARGE SCALE GENOMIC DNA]</scope>
</reference>
<sequence>MLYEAECWPFKKSHVQKMSIAEMRMLRWMCGHTRKDKIRNKVIRDKVGVASVEDKLRELRLRWFGHVRRREIDAMVRRCERLTMAGLRKGWGRPKNYWGEVIRQDMSVLYLTKDSTRDQKVWRLRIKVVG</sequence>
<name>A0AC58SRM7_TOBAC</name>